<dbReference type="WBParaSite" id="TCLT_0000326901-mRNA-1">
    <property type="protein sequence ID" value="TCLT_0000326901-mRNA-1"/>
    <property type="gene ID" value="TCLT_0000326901"/>
</dbReference>
<reference evidence="4" key="1">
    <citation type="submission" date="2017-02" db="UniProtKB">
        <authorList>
            <consortium name="WormBaseParasite"/>
        </authorList>
    </citation>
    <scope>IDENTIFICATION</scope>
</reference>
<sequence length="379" mass="43085">MRNMFSMDLISPVLPSTVLTVECDVFASNINNRLLNSQKAISSNPGLNYIWQDEKQRCERRGEKLCYESSQSTFLMFCTQAKERPYPETENEQNHIRHLHTYIKSISSNSSCSALEQDVFSVPLGPSTVEKANDFQNDNFETDINIFDEVLFFDDDVVEDGEEINEQEFEEDVDLNTKVTELCKSVSASNDTDLIKSDFNDSDSSSDEDSFSLNTEAPGPSRIEFIKLRKDSKEFSRQSSGSDDLFDRSSKDFETGTASILSCDSDLRNFEQHCHSAVSSKNSSQASNSTRDFTTCGMTQSSQLDECWAENKAKPEIIQTEQWLRPCKRLPLRKRVSVPSNEYFCSAEEYTESSLLEPNNCETDDQLFTESSVELSFYD</sequence>
<accession>A0A0N5CSR3</accession>
<evidence type="ECO:0000256" key="1">
    <source>
        <dbReference type="SAM" id="MobiDB-lite"/>
    </source>
</evidence>
<proteinExistence type="predicted"/>
<feature type="region of interest" description="Disordered" evidence="1">
    <location>
        <begin position="194"/>
        <end position="218"/>
    </location>
</feature>
<reference evidence="2 3" key="2">
    <citation type="submission" date="2018-11" db="EMBL/GenBank/DDBJ databases">
        <authorList>
            <consortium name="Pathogen Informatics"/>
        </authorList>
    </citation>
    <scope>NUCLEOTIDE SEQUENCE [LARGE SCALE GENOMIC DNA]</scope>
</reference>
<protein>
    <submittedName>
        <fullName evidence="4">Protein aurora borealis</fullName>
    </submittedName>
</protein>
<evidence type="ECO:0000313" key="4">
    <source>
        <dbReference type="WBParaSite" id="TCLT_0000326901-mRNA-1"/>
    </source>
</evidence>
<dbReference type="AlphaFoldDB" id="A0A0N5CSR3"/>
<dbReference type="OrthoDB" id="2414538at2759"/>
<dbReference type="Proteomes" id="UP000276776">
    <property type="component" value="Unassembled WGS sequence"/>
</dbReference>
<dbReference type="STRING" id="103827.A0A0N5CSR3"/>
<gene>
    <name evidence="2" type="ORF">TCLT_LOCUS3264</name>
</gene>
<name>A0A0N5CSR3_THECL</name>
<dbReference type="EMBL" id="UYYF01001211">
    <property type="protein sequence ID" value="VDM99650.1"/>
    <property type="molecule type" value="Genomic_DNA"/>
</dbReference>
<keyword evidence="3" id="KW-1185">Reference proteome</keyword>
<organism evidence="4">
    <name type="scientific">Thelazia callipaeda</name>
    <name type="common">Oriental eyeworm</name>
    <name type="synonym">Parasitic nematode</name>
    <dbReference type="NCBI Taxonomy" id="103827"/>
    <lineage>
        <taxon>Eukaryota</taxon>
        <taxon>Metazoa</taxon>
        <taxon>Ecdysozoa</taxon>
        <taxon>Nematoda</taxon>
        <taxon>Chromadorea</taxon>
        <taxon>Rhabditida</taxon>
        <taxon>Spirurina</taxon>
        <taxon>Spiruromorpha</taxon>
        <taxon>Thelazioidea</taxon>
        <taxon>Thelaziidae</taxon>
        <taxon>Thelazia</taxon>
    </lineage>
</organism>
<evidence type="ECO:0000313" key="2">
    <source>
        <dbReference type="EMBL" id="VDM99650.1"/>
    </source>
</evidence>
<evidence type="ECO:0000313" key="3">
    <source>
        <dbReference type="Proteomes" id="UP000276776"/>
    </source>
</evidence>
<feature type="compositionally biased region" description="Acidic residues" evidence="1">
    <location>
        <begin position="200"/>
        <end position="210"/>
    </location>
</feature>